<dbReference type="AlphaFoldDB" id="A0A1T5NHI5"/>
<dbReference type="RefSeq" id="WP_079468875.1">
    <property type="nucleotide sequence ID" value="NZ_FUZZ01000001.1"/>
</dbReference>
<evidence type="ECO:0000256" key="1">
    <source>
        <dbReference type="SAM" id="Phobius"/>
    </source>
</evidence>
<reference evidence="2 3" key="1">
    <citation type="submission" date="2017-02" db="EMBL/GenBank/DDBJ databases">
        <authorList>
            <person name="Peterson S.W."/>
        </authorList>
    </citation>
    <scope>NUCLEOTIDE SEQUENCE [LARGE SCALE GENOMIC DNA]</scope>
    <source>
        <strain evidence="2 3">DSM 18108</strain>
    </source>
</reference>
<proteinExistence type="predicted"/>
<sequence>MSIHVAITRKVLPGKEEEFKEALRQFLGESFIHGGVHGAAMITSLPGSDSNEIGILRTFADEAERDAFYNSKLFRDWEAYASKLTEEPVYRPLTGLEAWFRYPLPPPRWKMAVATLCGVFPTSLLLSFTVGPYLQNLPMPLRVLIIAVCMVALLTWVVMPVITRLLKKWLRPS</sequence>
<dbReference type="PANTHER" id="PTHR40057:SF1">
    <property type="entry name" value="SLR1162 PROTEIN"/>
    <property type="match status" value="1"/>
</dbReference>
<organism evidence="2 3">
    <name type="scientific">Chitinophaga ginsengisegetis</name>
    <dbReference type="NCBI Taxonomy" id="393003"/>
    <lineage>
        <taxon>Bacteria</taxon>
        <taxon>Pseudomonadati</taxon>
        <taxon>Bacteroidota</taxon>
        <taxon>Chitinophagia</taxon>
        <taxon>Chitinophagales</taxon>
        <taxon>Chitinophagaceae</taxon>
        <taxon>Chitinophaga</taxon>
    </lineage>
</organism>
<dbReference type="Proteomes" id="UP000190166">
    <property type="component" value="Unassembled WGS sequence"/>
</dbReference>
<keyword evidence="1" id="KW-0812">Transmembrane</keyword>
<dbReference type="Gene3D" id="3.30.70.100">
    <property type="match status" value="1"/>
</dbReference>
<keyword evidence="1" id="KW-1133">Transmembrane helix</keyword>
<dbReference type="SUPFAM" id="SSF54909">
    <property type="entry name" value="Dimeric alpha+beta barrel"/>
    <property type="match status" value="1"/>
</dbReference>
<gene>
    <name evidence="2" type="ORF">SAMN05660461_1623</name>
</gene>
<feature type="transmembrane region" description="Helical" evidence="1">
    <location>
        <begin position="143"/>
        <end position="166"/>
    </location>
</feature>
<dbReference type="PANTHER" id="PTHR40057">
    <property type="entry name" value="SLR1162 PROTEIN"/>
    <property type="match status" value="1"/>
</dbReference>
<dbReference type="EMBL" id="FUZZ01000001">
    <property type="protein sequence ID" value="SKC99846.1"/>
    <property type="molecule type" value="Genomic_DNA"/>
</dbReference>
<protein>
    <recommendedName>
        <fullName evidence="4">ABM domain-containing protein</fullName>
    </recommendedName>
</protein>
<evidence type="ECO:0008006" key="4">
    <source>
        <dbReference type="Google" id="ProtNLM"/>
    </source>
</evidence>
<evidence type="ECO:0000313" key="2">
    <source>
        <dbReference type="EMBL" id="SKC99846.1"/>
    </source>
</evidence>
<dbReference type="STRING" id="393003.SAMN05660461_1623"/>
<name>A0A1T5NHI5_9BACT</name>
<feature type="transmembrane region" description="Helical" evidence="1">
    <location>
        <begin position="111"/>
        <end position="131"/>
    </location>
</feature>
<accession>A0A1T5NHI5</accession>
<dbReference type="InterPro" id="IPR011008">
    <property type="entry name" value="Dimeric_a/b-barrel"/>
</dbReference>
<dbReference type="InterPro" id="IPR038762">
    <property type="entry name" value="ABM_predict"/>
</dbReference>
<evidence type="ECO:0000313" key="3">
    <source>
        <dbReference type="Proteomes" id="UP000190166"/>
    </source>
</evidence>
<keyword evidence="1" id="KW-0472">Membrane</keyword>
<keyword evidence="3" id="KW-1185">Reference proteome</keyword>